<accession>A0A4Q9MBS5</accession>
<organism evidence="2">
    <name type="scientific">Dichomitus squalens</name>
    <dbReference type="NCBI Taxonomy" id="114155"/>
    <lineage>
        <taxon>Eukaryota</taxon>
        <taxon>Fungi</taxon>
        <taxon>Dikarya</taxon>
        <taxon>Basidiomycota</taxon>
        <taxon>Agaricomycotina</taxon>
        <taxon>Agaricomycetes</taxon>
        <taxon>Polyporales</taxon>
        <taxon>Polyporaceae</taxon>
        <taxon>Dichomitus</taxon>
    </lineage>
</organism>
<evidence type="ECO:0000256" key="1">
    <source>
        <dbReference type="SAM" id="MobiDB-lite"/>
    </source>
</evidence>
<proteinExistence type="predicted"/>
<sequence>MADRVGDAGDPPHFTSPAFRSSKHRSRSSLTRVAWPFAGLSRCARLVPLSDIPAIMRSRCAYTISRTAHLRRPNLPEGPWYSLEAKRGWPDEQGLLLRQMSSQTRWRPGSCWRLSGPTAWPVSVPLRTPSPRRQGCRLQRTRSLLTACYD</sequence>
<reference evidence="2" key="1">
    <citation type="submission" date="2019-01" db="EMBL/GenBank/DDBJ databases">
        <title>Draft genome sequences of three monokaryotic isolates of the white-rot basidiomycete fungus Dichomitus squalens.</title>
        <authorList>
            <consortium name="DOE Joint Genome Institute"/>
            <person name="Lopez S.C."/>
            <person name="Andreopoulos B."/>
            <person name="Pangilinan J."/>
            <person name="Lipzen A."/>
            <person name="Riley R."/>
            <person name="Ahrendt S."/>
            <person name="Ng V."/>
            <person name="Barry K."/>
            <person name="Daum C."/>
            <person name="Grigoriev I.V."/>
            <person name="Hilden K.S."/>
            <person name="Makela M.R."/>
            <person name="de Vries R.P."/>
        </authorList>
    </citation>
    <scope>NUCLEOTIDE SEQUENCE [LARGE SCALE GENOMIC DNA]</scope>
    <source>
        <strain evidence="2">OM18370.1</strain>
    </source>
</reference>
<dbReference type="AlphaFoldDB" id="A0A4Q9MBS5"/>
<dbReference type="Proteomes" id="UP000292957">
    <property type="component" value="Unassembled WGS sequence"/>
</dbReference>
<dbReference type="EMBL" id="ML143496">
    <property type="protein sequence ID" value="TBU23738.1"/>
    <property type="molecule type" value="Genomic_DNA"/>
</dbReference>
<protein>
    <submittedName>
        <fullName evidence="2">Uncharacterized protein</fullName>
    </submittedName>
</protein>
<name>A0A4Q9MBS5_9APHY</name>
<evidence type="ECO:0000313" key="2">
    <source>
        <dbReference type="EMBL" id="TBU23738.1"/>
    </source>
</evidence>
<gene>
    <name evidence="2" type="ORF">BD311DRAFT_673256</name>
</gene>
<feature type="region of interest" description="Disordered" evidence="1">
    <location>
        <begin position="1"/>
        <end position="22"/>
    </location>
</feature>